<reference evidence="3 4" key="1">
    <citation type="submission" date="2019-07" db="EMBL/GenBank/DDBJ databases">
        <title>Whole genome shotgun sequence of Actinotalea fermentans NBRC 105374.</title>
        <authorList>
            <person name="Hosoyama A."/>
            <person name="Uohara A."/>
            <person name="Ohji S."/>
            <person name="Ichikawa N."/>
        </authorList>
    </citation>
    <scope>NUCLEOTIDE SEQUENCE [LARGE SCALE GENOMIC DNA]</scope>
    <source>
        <strain evidence="3 4">NBRC 105374</strain>
    </source>
</reference>
<keyword evidence="1" id="KW-1133">Transmembrane helix</keyword>
<feature type="transmembrane region" description="Helical" evidence="1">
    <location>
        <begin position="16"/>
        <end position="39"/>
    </location>
</feature>
<dbReference type="InterPro" id="IPR054209">
    <property type="entry name" value="DUF6916"/>
</dbReference>
<dbReference type="EMBL" id="BJYK01000005">
    <property type="protein sequence ID" value="GEN80211.1"/>
    <property type="molecule type" value="Genomic_DNA"/>
</dbReference>
<dbReference type="AlphaFoldDB" id="A0A511YYE1"/>
<evidence type="ECO:0000313" key="3">
    <source>
        <dbReference type="EMBL" id="GEN80211.1"/>
    </source>
</evidence>
<dbReference type="Pfam" id="PF21880">
    <property type="entry name" value="DUF6916"/>
    <property type="match status" value="1"/>
</dbReference>
<dbReference type="InterPro" id="IPR006311">
    <property type="entry name" value="TAT_signal"/>
</dbReference>
<feature type="domain" description="DUF6916" evidence="2">
    <location>
        <begin position="52"/>
        <end position="126"/>
    </location>
</feature>
<gene>
    <name evidence="3" type="ORF">AFE02nite_19450</name>
</gene>
<sequence>MIESPVEAPAGVSRRAVLAAGAGVAGVVAVGVVAGVQLVTRALPLDGLVLAGMVGQTFVDTATGTHLTLESVDGLAGETVAAERFSLLFLAADDLPEAIRTLRHPDGDLLVYLGPVTADPRVLEAVVNRTGGAA</sequence>
<evidence type="ECO:0000256" key="1">
    <source>
        <dbReference type="SAM" id="Phobius"/>
    </source>
</evidence>
<name>A0A511YYE1_9CELL</name>
<keyword evidence="1" id="KW-0472">Membrane</keyword>
<keyword evidence="1" id="KW-0812">Transmembrane</keyword>
<keyword evidence="4" id="KW-1185">Reference proteome</keyword>
<comment type="caution">
    <text evidence="3">The sequence shown here is derived from an EMBL/GenBank/DDBJ whole genome shotgun (WGS) entry which is preliminary data.</text>
</comment>
<dbReference type="Proteomes" id="UP000321484">
    <property type="component" value="Unassembled WGS sequence"/>
</dbReference>
<evidence type="ECO:0000259" key="2">
    <source>
        <dbReference type="Pfam" id="PF21880"/>
    </source>
</evidence>
<proteinExistence type="predicted"/>
<organism evidence="3 4">
    <name type="scientific">Actinotalea fermentans</name>
    <dbReference type="NCBI Taxonomy" id="43671"/>
    <lineage>
        <taxon>Bacteria</taxon>
        <taxon>Bacillati</taxon>
        <taxon>Actinomycetota</taxon>
        <taxon>Actinomycetes</taxon>
        <taxon>Micrococcales</taxon>
        <taxon>Cellulomonadaceae</taxon>
        <taxon>Actinotalea</taxon>
    </lineage>
</organism>
<evidence type="ECO:0000313" key="4">
    <source>
        <dbReference type="Proteomes" id="UP000321484"/>
    </source>
</evidence>
<dbReference type="RefSeq" id="WP_034243160.1">
    <property type="nucleotide sequence ID" value="NZ_BJYK01000005.1"/>
</dbReference>
<dbReference type="OrthoDB" id="4828320at2"/>
<dbReference type="PROSITE" id="PS51318">
    <property type="entry name" value="TAT"/>
    <property type="match status" value="1"/>
</dbReference>
<protein>
    <recommendedName>
        <fullName evidence="2">DUF6916 domain-containing protein</fullName>
    </recommendedName>
</protein>
<accession>A0A511YYE1</accession>